<protein>
    <recommendedName>
        <fullName evidence="4">DUF4794 domain-containing protein</fullName>
    </recommendedName>
</protein>
<feature type="region of interest" description="Disordered" evidence="1">
    <location>
        <begin position="31"/>
        <end position="112"/>
    </location>
</feature>
<dbReference type="EMBL" id="GDHF01002703">
    <property type="protein sequence ID" value="JAI49611.1"/>
    <property type="molecule type" value="Transcribed_RNA"/>
</dbReference>
<feature type="compositionally biased region" description="Pro residues" evidence="1">
    <location>
        <begin position="46"/>
        <end position="60"/>
    </location>
</feature>
<dbReference type="AlphaFoldDB" id="A0A0K8WEM2"/>
<dbReference type="OrthoDB" id="10477682at2759"/>
<feature type="compositionally biased region" description="Basic and acidic residues" evidence="1">
    <location>
        <begin position="97"/>
        <end position="112"/>
    </location>
</feature>
<evidence type="ECO:0000313" key="3">
    <source>
        <dbReference type="EMBL" id="JAI49611.1"/>
    </source>
</evidence>
<gene>
    <name evidence="3" type="ORF">c0_g1_i4</name>
</gene>
<proteinExistence type="predicted"/>
<feature type="signal peptide" evidence="2">
    <location>
        <begin position="1"/>
        <end position="28"/>
    </location>
</feature>
<evidence type="ECO:0000256" key="2">
    <source>
        <dbReference type="SAM" id="SignalP"/>
    </source>
</evidence>
<name>A0A0K8WEM2_BACLA</name>
<reference evidence="3" key="1">
    <citation type="submission" date="2015-06" db="EMBL/GenBank/DDBJ databases">
        <authorList>
            <person name="Hoefler B.C."/>
            <person name="Straight P.D."/>
        </authorList>
    </citation>
    <scope>NUCLEOTIDE SEQUENCE</scope>
</reference>
<feature type="non-terminal residue" evidence="3">
    <location>
        <position position="1"/>
    </location>
</feature>
<keyword evidence="2" id="KW-0732">Signal</keyword>
<feature type="chain" id="PRO_5005522931" description="DUF4794 domain-containing protein" evidence="2">
    <location>
        <begin position="29"/>
        <end position="112"/>
    </location>
</feature>
<sequence>KTSLAMKLYLLTIFAVLVLLVLPPAANAQAQIATEEPTPSNSTIPQDPPGSLGPPEPPGFPGSHGSPSPPGLPRTPGHQPGASVASDDDVSPPVQDGDVKVPLIREPRDAFF</sequence>
<evidence type="ECO:0000256" key="1">
    <source>
        <dbReference type="SAM" id="MobiDB-lite"/>
    </source>
</evidence>
<organism evidence="3">
    <name type="scientific">Bactrocera latifrons</name>
    <name type="common">Malaysian fruit fly</name>
    <name type="synonym">Chaetodacus latifrons</name>
    <dbReference type="NCBI Taxonomy" id="174628"/>
    <lineage>
        <taxon>Eukaryota</taxon>
        <taxon>Metazoa</taxon>
        <taxon>Ecdysozoa</taxon>
        <taxon>Arthropoda</taxon>
        <taxon>Hexapoda</taxon>
        <taxon>Insecta</taxon>
        <taxon>Pterygota</taxon>
        <taxon>Neoptera</taxon>
        <taxon>Endopterygota</taxon>
        <taxon>Diptera</taxon>
        <taxon>Brachycera</taxon>
        <taxon>Muscomorpha</taxon>
        <taxon>Tephritoidea</taxon>
        <taxon>Tephritidae</taxon>
        <taxon>Bactrocera</taxon>
        <taxon>Bactrocera</taxon>
    </lineage>
</organism>
<accession>A0A0K8WEM2</accession>
<feature type="compositionally biased region" description="Polar residues" evidence="1">
    <location>
        <begin position="31"/>
        <end position="45"/>
    </location>
</feature>
<evidence type="ECO:0008006" key="4">
    <source>
        <dbReference type="Google" id="ProtNLM"/>
    </source>
</evidence>